<dbReference type="HAMAP" id="MF_01925">
    <property type="entry name" value="P5C_reductase"/>
    <property type="match status" value="1"/>
</dbReference>
<dbReference type="SUPFAM" id="SSF48179">
    <property type="entry name" value="6-phosphogluconate dehydrogenase C-terminal domain-like"/>
    <property type="match status" value="1"/>
</dbReference>
<comment type="function">
    <text evidence="4">Catalyzes the reduction of 1-pyrroline-5-carboxylate (PCA) to L-proline.</text>
</comment>
<dbReference type="Proteomes" id="UP000565078">
    <property type="component" value="Unassembled WGS sequence"/>
</dbReference>
<keyword evidence="2 4" id="KW-0521">NADP</keyword>
<dbReference type="UniPathway" id="UPA00098">
    <property type="reaction ID" value="UER00361"/>
</dbReference>
<dbReference type="PIRSF" id="PIRSF000193">
    <property type="entry name" value="Pyrrol-5-carb_rd"/>
    <property type="match status" value="1"/>
</dbReference>
<evidence type="ECO:0000313" key="9">
    <source>
        <dbReference type="EMBL" id="HIH09296.1"/>
    </source>
</evidence>
<dbReference type="InterPro" id="IPR000304">
    <property type="entry name" value="Pyrroline-COOH_reductase"/>
</dbReference>
<evidence type="ECO:0000259" key="7">
    <source>
        <dbReference type="Pfam" id="PF03807"/>
    </source>
</evidence>
<keyword evidence="4" id="KW-0641">Proline biosynthesis</keyword>
<dbReference type="PANTHER" id="PTHR11645:SF0">
    <property type="entry name" value="PYRROLINE-5-CARBOXYLATE REDUCTASE 3"/>
    <property type="match status" value="1"/>
</dbReference>
<keyword evidence="4" id="KW-0028">Amino-acid biosynthesis</keyword>
<dbReference type="GO" id="GO:0004735">
    <property type="term" value="F:pyrroline-5-carboxylate reductase activity"/>
    <property type="evidence" value="ECO:0007669"/>
    <property type="project" value="UniProtKB-UniRule"/>
</dbReference>
<dbReference type="Pfam" id="PF14748">
    <property type="entry name" value="P5CR_dimer"/>
    <property type="match status" value="1"/>
</dbReference>
<dbReference type="InterPro" id="IPR028939">
    <property type="entry name" value="P5C_Rdtase_cat_N"/>
</dbReference>
<dbReference type="Gene3D" id="1.10.3730.10">
    <property type="entry name" value="ProC C-terminal domain-like"/>
    <property type="match status" value="1"/>
</dbReference>
<dbReference type="EMBL" id="DUGC01000029">
    <property type="protein sequence ID" value="HIH09296.1"/>
    <property type="molecule type" value="Genomic_DNA"/>
</dbReference>
<comment type="catalytic activity">
    <reaction evidence="4">
        <text>L-proline + NADP(+) = (S)-1-pyrroline-5-carboxylate + NADPH + 2 H(+)</text>
        <dbReference type="Rhea" id="RHEA:14109"/>
        <dbReference type="ChEBI" id="CHEBI:15378"/>
        <dbReference type="ChEBI" id="CHEBI:17388"/>
        <dbReference type="ChEBI" id="CHEBI:57783"/>
        <dbReference type="ChEBI" id="CHEBI:58349"/>
        <dbReference type="ChEBI" id="CHEBI:60039"/>
        <dbReference type="EC" id="1.5.1.2"/>
    </reaction>
</comment>
<dbReference type="Gene3D" id="3.40.50.720">
    <property type="entry name" value="NAD(P)-binding Rossmann-like Domain"/>
    <property type="match status" value="1"/>
</dbReference>
<gene>
    <name evidence="4 9" type="primary">proC</name>
    <name evidence="9" type="ORF">HA254_01360</name>
</gene>
<dbReference type="GO" id="GO:0005737">
    <property type="term" value="C:cytoplasm"/>
    <property type="evidence" value="ECO:0007669"/>
    <property type="project" value="UniProtKB-SubCell"/>
</dbReference>
<evidence type="ECO:0000259" key="8">
    <source>
        <dbReference type="Pfam" id="PF14748"/>
    </source>
</evidence>
<dbReference type="InterPro" id="IPR029036">
    <property type="entry name" value="P5CR_dimer"/>
</dbReference>
<evidence type="ECO:0000313" key="10">
    <source>
        <dbReference type="Proteomes" id="UP000565078"/>
    </source>
</evidence>
<evidence type="ECO:0000256" key="1">
    <source>
        <dbReference type="ARBA" id="ARBA00005525"/>
    </source>
</evidence>
<protein>
    <recommendedName>
        <fullName evidence="4 5">Pyrroline-5-carboxylate reductase</fullName>
        <shortName evidence="4">P5C reductase</shortName>
        <shortName evidence="4">P5CR</shortName>
        <ecNumber evidence="4 5">1.5.1.2</ecNumber>
    </recommendedName>
    <alternativeName>
        <fullName evidence="4">PCA reductase</fullName>
    </alternativeName>
</protein>
<dbReference type="InterPro" id="IPR036291">
    <property type="entry name" value="NAD(P)-bd_dom_sf"/>
</dbReference>
<evidence type="ECO:0000256" key="4">
    <source>
        <dbReference type="HAMAP-Rule" id="MF_01925"/>
    </source>
</evidence>
<name>A0A7J4J241_9ARCH</name>
<comment type="subcellular location">
    <subcellularLocation>
        <location evidence="4">Cytoplasm</location>
    </subcellularLocation>
</comment>
<evidence type="ECO:0000256" key="5">
    <source>
        <dbReference type="NCBIfam" id="TIGR00112"/>
    </source>
</evidence>
<evidence type="ECO:0000256" key="6">
    <source>
        <dbReference type="PIRSR" id="PIRSR000193-1"/>
    </source>
</evidence>
<feature type="domain" description="Pyrroline-5-carboxylate reductase dimerisation" evidence="8">
    <location>
        <begin position="152"/>
        <end position="256"/>
    </location>
</feature>
<comment type="similarity">
    <text evidence="1 4">Belongs to the pyrroline-5-carboxylate reductase family.</text>
</comment>
<comment type="caution">
    <text evidence="9">The sequence shown here is derived from an EMBL/GenBank/DDBJ whole genome shotgun (WGS) entry which is preliminary data.</text>
</comment>
<accession>A0A7J4J241</accession>
<comment type="pathway">
    <text evidence="4">Amino-acid biosynthesis; L-proline biosynthesis; L-proline from L-glutamate 5-semialdehyde: step 1/1.</text>
</comment>
<comment type="catalytic activity">
    <reaction evidence="4">
        <text>L-proline + NAD(+) = (S)-1-pyrroline-5-carboxylate + NADH + 2 H(+)</text>
        <dbReference type="Rhea" id="RHEA:14105"/>
        <dbReference type="ChEBI" id="CHEBI:15378"/>
        <dbReference type="ChEBI" id="CHEBI:17388"/>
        <dbReference type="ChEBI" id="CHEBI:57540"/>
        <dbReference type="ChEBI" id="CHEBI:57945"/>
        <dbReference type="ChEBI" id="CHEBI:60039"/>
        <dbReference type="EC" id="1.5.1.2"/>
    </reaction>
</comment>
<dbReference type="AlphaFoldDB" id="A0A7J4J241"/>
<proteinExistence type="inferred from homology"/>
<dbReference type="FunFam" id="1.10.3730.10:FF:000001">
    <property type="entry name" value="Pyrroline-5-carboxylate reductase"/>
    <property type="match status" value="1"/>
</dbReference>
<feature type="domain" description="Pyrroline-5-carboxylate reductase catalytic N-terminal" evidence="7">
    <location>
        <begin position="3"/>
        <end position="91"/>
    </location>
</feature>
<evidence type="ECO:0000256" key="2">
    <source>
        <dbReference type="ARBA" id="ARBA00022857"/>
    </source>
</evidence>
<dbReference type="InterPro" id="IPR008927">
    <property type="entry name" value="6-PGluconate_DH-like_C_sf"/>
</dbReference>
<dbReference type="NCBIfam" id="TIGR00112">
    <property type="entry name" value="proC"/>
    <property type="match status" value="1"/>
</dbReference>
<sequence length="260" mass="27175">MGIGIIGFGRMGRAIAISLSGHIKGRVIAFDPDSSKIAGAGNGIIAASSLKELCEKCSVIFLCVKPKDLAGVLEGIKSFVSGQTIISIAAGKKIPFIEKMLGKKKIVRVMPNINALAGASVNAFSCANISAAEKEKVKELLCGFGEAIEFEEKHFDAITALSGSGPAFVSYFAKCLAEAGEENGLPPDESQELAILTIFGTAKLLLEKNYSCTQVMEMVTSPNGTTQAGRKILEGGRFKKAVQGAVSAAAKRSEELGKDG</sequence>
<dbReference type="SUPFAM" id="SSF51735">
    <property type="entry name" value="NAD(P)-binding Rossmann-fold domains"/>
    <property type="match status" value="1"/>
</dbReference>
<keyword evidence="3 4" id="KW-0560">Oxidoreductase</keyword>
<evidence type="ECO:0000256" key="3">
    <source>
        <dbReference type="ARBA" id="ARBA00023002"/>
    </source>
</evidence>
<keyword evidence="4" id="KW-0963">Cytoplasm</keyword>
<dbReference type="EC" id="1.5.1.2" evidence="4 5"/>
<dbReference type="Pfam" id="PF03807">
    <property type="entry name" value="F420_oxidored"/>
    <property type="match status" value="1"/>
</dbReference>
<dbReference type="PANTHER" id="PTHR11645">
    <property type="entry name" value="PYRROLINE-5-CARBOXYLATE REDUCTASE"/>
    <property type="match status" value="1"/>
</dbReference>
<feature type="binding site" evidence="6">
    <location>
        <begin position="6"/>
        <end position="11"/>
    </location>
    <ligand>
        <name>NADP(+)</name>
        <dbReference type="ChEBI" id="CHEBI:58349"/>
    </ligand>
</feature>
<reference evidence="10" key="1">
    <citation type="journal article" date="2020" name="bioRxiv">
        <title>A rank-normalized archaeal taxonomy based on genome phylogeny resolves widespread incomplete and uneven classifications.</title>
        <authorList>
            <person name="Rinke C."/>
            <person name="Chuvochina M."/>
            <person name="Mussig A.J."/>
            <person name="Chaumeil P.-A."/>
            <person name="Waite D.W."/>
            <person name="Whitman W.B."/>
            <person name="Parks D.H."/>
            <person name="Hugenholtz P."/>
        </authorList>
    </citation>
    <scope>NUCLEOTIDE SEQUENCE [LARGE SCALE GENOMIC DNA]</scope>
</reference>
<dbReference type="GO" id="GO:0055129">
    <property type="term" value="P:L-proline biosynthetic process"/>
    <property type="evidence" value="ECO:0007669"/>
    <property type="project" value="UniProtKB-UniRule"/>
</dbReference>
<organism evidence="9 10">
    <name type="scientific">Candidatus Iainarchaeum sp</name>
    <dbReference type="NCBI Taxonomy" id="3101447"/>
    <lineage>
        <taxon>Archaea</taxon>
        <taxon>Candidatus Iainarchaeota</taxon>
        <taxon>Candidatus Iainarchaeia</taxon>
        <taxon>Candidatus Iainarchaeales</taxon>
        <taxon>Candidatus Iainarchaeaceae</taxon>
        <taxon>Candidatus Iainarchaeum</taxon>
    </lineage>
</organism>